<evidence type="ECO:0000313" key="4">
    <source>
        <dbReference type="EMBL" id="MDH6195295.1"/>
    </source>
</evidence>
<proteinExistence type="predicted"/>
<dbReference type="Gene3D" id="1.10.357.10">
    <property type="entry name" value="Tetracycline Repressor, domain 2"/>
    <property type="match status" value="1"/>
</dbReference>
<name>A0ABT6KZ38_9MYCO</name>
<keyword evidence="1" id="KW-0238">DNA-binding</keyword>
<evidence type="ECO:0000259" key="2">
    <source>
        <dbReference type="Pfam" id="PF00440"/>
    </source>
</evidence>
<evidence type="ECO:0000259" key="3">
    <source>
        <dbReference type="Pfam" id="PF17929"/>
    </source>
</evidence>
<keyword evidence="5" id="KW-1185">Reference proteome</keyword>
<feature type="domain" description="HTH tetR-type" evidence="2">
    <location>
        <begin position="31"/>
        <end position="76"/>
    </location>
</feature>
<protein>
    <submittedName>
        <fullName evidence="4">AcrR family transcriptional regulator</fullName>
    </submittedName>
</protein>
<sequence>MFYYFQMPESAQPFTRARSEAQRQDRLSQLMTATRGCLEHTPAAALTLGDVAAAAGLAKSGILRYAGSREALLLRVMYDEHLAWIDTLADELRTATPAPTLALALAHTLAAQPVLCDLIAASPVLINRLGPEELRVLVAQAREVQQRLGATLQPALPLSDEQLRSLTAAIHAFTGTVWAWTTPGSAGHPTMVSDFESTVGRLLDIFIAGLQV</sequence>
<dbReference type="InterPro" id="IPR041483">
    <property type="entry name" value="TetR_C_34"/>
</dbReference>
<comment type="caution">
    <text evidence="4">The sequence shown here is derived from an EMBL/GenBank/DDBJ whole genome shotgun (WGS) entry which is preliminary data.</text>
</comment>
<evidence type="ECO:0000313" key="5">
    <source>
        <dbReference type="Proteomes" id="UP001160130"/>
    </source>
</evidence>
<feature type="domain" description="Tetracyclin repressor-like C-terminal" evidence="3">
    <location>
        <begin position="101"/>
        <end position="196"/>
    </location>
</feature>
<dbReference type="InterPro" id="IPR001647">
    <property type="entry name" value="HTH_TetR"/>
</dbReference>
<evidence type="ECO:0000256" key="1">
    <source>
        <dbReference type="ARBA" id="ARBA00023125"/>
    </source>
</evidence>
<organism evidence="4 5">
    <name type="scientific">Mycolicibacterium frederiksbergense</name>
    <dbReference type="NCBI Taxonomy" id="117567"/>
    <lineage>
        <taxon>Bacteria</taxon>
        <taxon>Bacillati</taxon>
        <taxon>Actinomycetota</taxon>
        <taxon>Actinomycetes</taxon>
        <taxon>Mycobacteriales</taxon>
        <taxon>Mycobacteriaceae</taxon>
        <taxon>Mycolicibacterium</taxon>
    </lineage>
</organism>
<dbReference type="Proteomes" id="UP001160130">
    <property type="component" value="Unassembled WGS sequence"/>
</dbReference>
<dbReference type="InterPro" id="IPR009057">
    <property type="entry name" value="Homeodomain-like_sf"/>
</dbReference>
<dbReference type="SUPFAM" id="SSF46689">
    <property type="entry name" value="Homeodomain-like"/>
    <property type="match status" value="1"/>
</dbReference>
<dbReference type="Pfam" id="PF00440">
    <property type="entry name" value="TetR_N"/>
    <property type="match status" value="1"/>
</dbReference>
<dbReference type="EMBL" id="JARXVE010000003">
    <property type="protein sequence ID" value="MDH6195295.1"/>
    <property type="molecule type" value="Genomic_DNA"/>
</dbReference>
<gene>
    <name evidence="4" type="ORF">M2272_001935</name>
</gene>
<reference evidence="4 5" key="1">
    <citation type="submission" date="2023-04" db="EMBL/GenBank/DDBJ databases">
        <title>Forest soil microbial communities from Buena Vista Peninsula, Colon Province, Panama.</title>
        <authorList>
            <person name="Bouskill N."/>
        </authorList>
    </citation>
    <scope>NUCLEOTIDE SEQUENCE [LARGE SCALE GENOMIC DNA]</scope>
    <source>
        <strain evidence="4 5">AC80</strain>
    </source>
</reference>
<dbReference type="Pfam" id="PF17929">
    <property type="entry name" value="TetR_C_34"/>
    <property type="match status" value="1"/>
</dbReference>
<accession>A0ABT6KZ38</accession>